<dbReference type="InParanoid" id="F0VAY5"/>
<feature type="region of interest" description="Disordered" evidence="6">
    <location>
        <begin position="3304"/>
        <end position="3327"/>
    </location>
</feature>
<dbReference type="eggNOG" id="ENOG502QQ4F">
    <property type="taxonomic scope" value="Eukaryota"/>
</dbReference>
<accession>F0VAY5</accession>
<dbReference type="Pfam" id="PF22544">
    <property type="entry name" value="HYDIN_VesB_CFA65-like_Ig"/>
    <property type="match status" value="2"/>
</dbReference>
<dbReference type="PANTHER" id="PTHR23053:SF0">
    <property type="entry name" value="HYDROCEPHALUS-INDUCING PROTEIN HOMOLOG"/>
    <property type="match status" value="1"/>
</dbReference>
<dbReference type="InterPro" id="IPR008962">
    <property type="entry name" value="PapD-like_sf"/>
</dbReference>
<dbReference type="GeneID" id="13440346"/>
<dbReference type="InterPro" id="IPR053879">
    <property type="entry name" value="HYDIN_VesB_CFA65-like_Ig"/>
</dbReference>
<feature type="region of interest" description="Disordered" evidence="6">
    <location>
        <begin position="2944"/>
        <end position="3006"/>
    </location>
</feature>
<feature type="region of interest" description="Disordered" evidence="6">
    <location>
        <begin position="2005"/>
        <end position="2063"/>
    </location>
</feature>
<reference evidence="10" key="3">
    <citation type="journal article" date="2012" name="PLoS Pathog.">
        <title>Comparative genomics of the apicomplexan parasites Toxoplasma gondii and Neospora caninum: Coccidia differing in host range and transmission strategy.</title>
        <authorList>
            <person name="Reid A.J."/>
            <person name="Vermont S.J."/>
            <person name="Cotton J.A."/>
            <person name="Harris D."/>
            <person name="Hill-Cawthorne G.A."/>
            <person name="Konen-Waisman S."/>
            <person name="Latham S.M."/>
            <person name="Mourier T."/>
            <person name="Norton R."/>
            <person name="Quail M.A."/>
            <person name="Sanders M."/>
            <person name="Shanmugam D."/>
            <person name="Sohal A."/>
            <person name="Wasmuth J.D."/>
            <person name="Brunk B."/>
            <person name="Grigg M.E."/>
            <person name="Howard J.C."/>
            <person name="Parkinson J."/>
            <person name="Roos D.S."/>
            <person name="Trees A.J."/>
            <person name="Berriman M."/>
            <person name="Pain A."/>
            <person name="Wastling J.M."/>
        </authorList>
    </citation>
    <scope>NUCLEOTIDE SEQUENCE [LARGE SCALE GENOMIC DNA]</scope>
    <source>
        <strain evidence="10">Liverpool</strain>
    </source>
</reference>
<keyword evidence="4" id="KW-0969">Cilium</keyword>
<evidence type="ECO:0000259" key="7">
    <source>
        <dbReference type="PROSITE" id="PS50202"/>
    </source>
</evidence>
<dbReference type="InterPro" id="IPR033305">
    <property type="entry name" value="Hydin-like"/>
</dbReference>
<dbReference type="EMBL" id="LN714484">
    <property type="protein sequence ID" value="CEL68680.1"/>
    <property type="molecule type" value="Genomic_DNA"/>
</dbReference>
<feature type="region of interest" description="Disordered" evidence="6">
    <location>
        <begin position="1329"/>
        <end position="1348"/>
    </location>
</feature>
<evidence type="ECO:0000313" key="8">
    <source>
        <dbReference type="EMBL" id="CBZ51361.1"/>
    </source>
</evidence>
<dbReference type="Pfam" id="PF25249">
    <property type="entry name" value="Ig_CFAP65_7th"/>
    <property type="match status" value="1"/>
</dbReference>
<evidence type="ECO:0000256" key="6">
    <source>
        <dbReference type="SAM" id="MobiDB-lite"/>
    </source>
</evidence>
<feature type="compositionally biased region" description="Low complexity" evidence="6">
    <location>
        <begin position="2208"/>
        <end position="2217"/>
    </location>
</feature>
<reference evidence="8" key="2">
    <citation type="submission" date="2011-03" db="EMBL/GenBank/DDBJ databases">
        <title>Comparative genomics and transcriptomics of Neospora caninum and Toxoplasma gondii.</title>
        <authorList>
            <person name="Reid A.J."/>
            <person name="Sohal A."/>
            <person name="Harris D."/>
            <person name="Quail M."/>
            <person name="Sanders M."/>
            <person name="Berriman M."/>
            <person name="Wastling J.M."/>
            <person name="Pain A."/>
        </authorList>
    </citation>
    <scope>NUCLEOTIDE SEQUENCE</scope>
    <source>
        <strain evidence="8">Liverpool</strain>
    </source>
</reference>
<evidence type="ECO:0000256" key="5">
    <source>
        <dbReference type="ARBA" id="ARBA00023273"/>
    </source>
</evidence>
<dbReference type="GO" id="GO:0005930">
    <property type="term" value="C:axoneme"/>
    <property type="evidence" value="ECO:0007669"/>
    <property type="project" value="TreeGrafter"/>
</dbReference>
<feature type="compositionally biased region" description="Low complexity" evidence="6">
    <location>
        <begin position="2227"/>
        <end position="2247"/>
    </location>
</feature>
<dbReference type="Pfam" id="PF14874">
    <property type="entry name" value="PapD-like"/>
    <property type="match status" value="1"/>
</dbReference>
<dbReference type="OrthoDB" id="431629at2759"/>
<feature type="compositionally biased region" description="Low complexity" evidence="6">
    <location>
        <begin position="2177"/>
        <end position="2196"/>
    </location>
</feature>
<keyword evidence="3" id="KW-0963">Cytoplasm</keyword>
<keyword evidence="5" id="KW-0966">Cell projection</keyword>
<name>F0VAY5_NEOCL</name>
<dbReference type="InterPro" id="IPR057470">
    <property type="entry name" value="Ig_CFAP65_7th"/>
</dbReference>
<evidence type="ECO:0000256" key="2">
    <source>
        <dbReference type="ARBA" id="ARBA00004496"/>
    </source>
</evidence>
<feature type="compositionally biased region" description="Basic and acidic residues" evidence="6">
    <location>
        <begin position="1691"/>
        <end position="1702"/>
    </location>
</feature>
<dbReference type="Pfam" id="PF15780">
    <property type="entry name" value="ASH"/>
    <property type="match status" value="1"/>
</dbReference>
<dbReference type="SUPFAM" id="SSF49354">
    <property type="entry name" value="PapD-like"/>
    <property type="match status" value="1"/>
</dbReference>
<dbReference type="GO" id="GO:1904158">
    <property type="term" value="P:axonemal central apparatus assembly"/>
    <property type="evidence" value="ECO:0007669"/>
    <property type="project" value="TreeGrafter"/>
</dbReference>
<comment type="subcellular location">
    <subcellularLocation>
        <location evidence="1">Cell projection</location>
        <location evidence="1">Cilium</location>
    </subcellularLocation>
    <subcellularLocation>
        <location evidence="2">Cytoplasm</location>
    </subcellularLocation>
</comment>
<feature type="compositionally biased region" description="Low complexity" evidence="6">
    <location>
        <begin position="2944"/>
        <end position="2953"/>
    </location>
</feature>
<organism evidence="8 10">
    <name type="scientific">Neospora caninum (strain Liverpool)</name>
    <dbReference type="NCBI Taxonomy" id="572307"/>
    <lineage>
        <taxon>Eukaryota</taxon>
        <taxon>Sar</taxon>
        <taxon>Alveolata</taxon>
        <taxon>Apicomplexa</taxon>
        <taxon>Conoidasida</taxon>
        <taxon>Coccidia</taxon>
        <taxon>Eucoccidiorida</taxon>
        <taxon>Eimeriorina</taxon>
        <taxon>Sarcocystidae</taxon>
        <taxon>Neospora</taxon>
    </lineage>
</organism>
<evidence type="ECO:0000313" key="10">
    <source>
        <dbReference type="Proteomes" id="UP000007494"/>
    </source>
</evidence>
<dbReference type="InterPro" id="IPR000535">
    <property type="entry name" value="MSP_dom"/>
</dbReference>
<evidence type="ECO:0000256" key="1">
    <source>
        <dbReference type="ARBA" id="ARBA00004138"/>
    </source>
</evidence>
<dbReference type="Proteomes" id="UP000007494">
    <property type="component" value="Chromosome IX"/>
</dbReference>
<reference evidence="9" key="4">
    <citation type="journal article" date="2015" name="PLoS ONE">
        <title>Comprehensive Evaluation of Toxoplasma gondii VEG and Neospora caninum LIV Genomes with Tachyzoite Stage Transcriptome and Proteome Defines Novel Transcript Features.</title>
        <authorList>
            <person name="Ramaprasad A."/>
            <person name="Mourier T."/>
            <person name="Naeem R."/>
            <person name="Malas T.B."/>
            <person name="Moussa E."/>
            <person name="Panigrahi A."/>
            <person name="Vermont S.J."/>
            <person name="Otto T.D."/>
            <person name="Wastling J."/>
            <person name="Pain A."/>
        </authorList>
    </citation>
    <scope>NUCLEOTIDE SEQUENCE</scope>
    <source>
        <strain evidence="9">Liverpool</strain>
    </source>
</reference>
<dbReference type="Gene3D" id="2.60.40.10">
    <property type="entry name" value="Immunoglobulins"/>
    <property type="match status" value="23"/>
</dbReference>
<feature type="compositionally biased region" description="Basic and acidic residues" evidence="6">
    <location>
        <begin position="2971"/>
        <end position="2984"/>
    </location>
</feature>
<feature type="region of interest" description="Disordered" evidence="6">
    <location>
        <begin position="3592"/>
        <end position="3612"/>
    </location>
</feature>
<dbReference type="RefSeq" id="XP_003881394.1">
    <property type="nucleotide sequence ID" value="XM_003881345.1"/>
</dbReference>
<dbReference type="VEuPathDB" id="ToxoDB:NCLIV_044250"/>
<evidence type="ECO:0000313" key="9">
    <source>
        <dbReference type="EMBL" id="CEL68680.1"/>
    </source>
</evidence>
<sequence length="5000" mass="540821">MEPRIRNSSLTPGELLFEPEPQVIFFVDFAPFKTYECVLRLRNRDSVARRVQVLQPEARAFEILPGKGGIGPASPKVAPGMTTCFTVKFSPDAREDYISELIVVTEREKFVVPLRAISGIGFLDLPPGVAFGPTPVKVKREKTILIRNTGTKAMVFTIHTSRPFSAVSTRCFLGVGDSTQVTFSLEPLRVGWYSSVATLRTTEGLEFSTDLTGQGINADVKLSSVVLKMENTSVALLNEKTVYLHNNSDDHLDFSWSLLPESSESNQGSRAVSPRKSGPCEEKNLLKATSSDPGGTWQDCPIFQIVPAAGRVWANTSLAVTVTFRPVLAARYRGTARCAVAGRETPLLLEVEGTGTGPKAQFLETDMDLGRIVVNTETSTENELVNQGDIGATFSLRKASSPAQNLFTFTPEEGHLAVGETVKIKIRFRAHALGAFEETFDWCINDLPRPLQTTYRGEVLPPALTFDVDAVDFGRLSLGFPETRRVTLKNASCASQPFVLRLEAPKRDPDAEAEETPLDPNEFEISPVTGVLDARGSREISLVLTPSQAKRYAASLVVDLGSLTPHLLSVPVKATCELPTVKFEPDDVLQFGEVFVGHPYTQKILIHNSSTLPARYEVAVQAIEAGQVTLDVEDAAGAIDAFEMRSVSVHLCAKKTGHVAASLKLFVAGANETTWLRLRATACGPRVRAEPRELDWGKVTCLEEAPRFVKVTNACPIAAEVTCSLRGKDGCFRLKCQVLTVAPGSSEMLEVIGAFPEPVQAQELLVLSVADGAEIPVVLRGLGTQTPVVFSRDLSLVDFGMLYTGQLKTFSFTVENRGRRARKLSWLDARRAEKQLHPKEDAFTVWPETVVLEPNASAAFEYRALSQSPGHLSHALVCTELSGFGTKSVPVLKTTAEAHFFVPSVSFSSNAVSFRYVWKEGVSVDHMTQEILCSNETPLAAACAFKAPAPFSVSPSKLRLRGKSTSTLTVSFDPRFNGRVCSKLKEKLDVTYEGHSKTETVELRAEVVYPAVEIDTKEVDFGCIFNETSRRLPITLKNPTELPVVYHWYLTQQYDFRYASGDNDVPLALVNTAPPPPINKVFDFLPFTGSIEPGETETICATFFGVPDVRVTATALCVIENGPEFCLSLRGQASLPTFRVTPSEFDFGEVPYSRVAESELTIHNTGLVDFQFFVDLSKLAFPWLVDVSKKAGKVPSRNKQKVVIRVRPGMPMEFHQTIFLEIGHFESVPIFIRGVGTFPSISLNLPRRDDASHQSRKAEMMQKLSTAEPGESRQGALDGDDAKAARPRRAVLSLEERAEREVDRLNVCENIQSQYLSLLVPSLATENGKKSESRAADSGALPERQASNLSFSTASGEALATKAKTLLEGVRVTAAQYVYDFGNIVVGQNRRKAIRITNRSSAPISLRTNKRAMASLRFSVEPEIIHRLVPGEEATLTVSTASDKEGSVSGVLQLQSAEGTLYTVHLRASFVVPDLTISTDKVDFGTVKRDQRKTVFVRFKNTVAVPVAWRLRDRIDKRKPPESGQAFGVDPTQGTLNPGEFVDVKLFYYAAACEQEATTKLFLQLEDNPKWRSIFLRGRTQVTLLRVSPSGVLEFDSCLPLQPAKREISIANLGSTPCEVCAVDFDEQHQIFEQALRDYPDFDASGVAFLPVRKPGKPFWRRVLRRALHHEPASGLLQTEATEVAAEDADSSLHETEKREDPEPSGLAGVPDAVHVAMASHGNVNSTAPQTKPFGASSHGASPHSLSPGLGLATLQRLPTEATLCEILEPDNLPWSESESEKEEETFPYRVPTEKRVNALVLGPAGVGKSSVAQFLAKTSRRKCLTVDACLDWLVAEERQKFRKLRDDEAFCALAAKVRKAMASRDAEPEQLPKKGNKARKIEARTHPETRASVPAELLVSCLRYRTAMPDCFAGTVFDGCLSSLVNAEPTVLAQCIAEALEPEQLVVMSIRFGEPDDVEDAAGPPETLNEATVACGVQFYKNLSSALQAQEKRLQDQWDAHAAEGPGRCVDAGRRRPGQAAESGATPDSHDAPSCSSWGVPETGAAPAGVKERGNGAAGNAPFSEVDVDDLRRELASVQTLRQKLEAVAPAKAAQLFVAEQIALAEKVEKAVLAPASFSHFVLTEQASRDSALENEAAQSFLPSSPVAQATSEAQVRSSDKHSFSRPRPSPPPPSSSASSSAPSSSSSCSSSSSPVGMNVPRGGAGRRYPPASSPARPREGSGAVAPSLANPSASTASAPLASAPTSQRSLVSLFVNSLTSLADLQAEAQRNLLAPAIPAEPPIPAPEVHEIARRPQPASGASGAVWPVLAGGSATSPSAPHKRTPPVHFSLFVPAASGADESAGVPGQAVSASPEDETRGQKVAAKKAKDAAYPRRTRGEKMEDESASAKSLGSEPGYVRATRWILAPQEEQKVLVKFCVDQTGVYESSLAFSVVGDSHALTHVGLRATCSLPKLSANPNHLFREVLRSRPTDKSSLAKKQFIVSEGVYDFGPLLLGHQFSSARALYAKLGDGEGVEAVKVPGDLQKYQDSITLCNVSPFETTVRCTLQSSGTVPETGSVGGFPGDQTSRKKGPNKAASVRENPFLVYPSEVCLGSNGSREVHVWCFPKTEGEVRDVLVFWIKDNPIPVEIPLVARGAVPRVLVDTDHIQFGRVLVGQTVNNRLVPGLCFSPPHALCLFSSVRLTPCVWRAVTLKNVSPLPARWTVLNLDSLQKLLKVGPETEGTLEAFGECQLFISFSPAQKSANLQTRVSIRIADVEGMGIAQETKTLAVDADAYFIDVATDFGGKGKVVDIGNVRVGETAELPLSITNKGKFPVKYAFRVKSKAVRGVLAFHGPTEELKPAEHRRLSLRCTPQREMNLCEAEEIFLDLQDAESGTFLEPPLPPFLLSLHADFNYVCLVPARGINFGPTESGKTHSLQFEIRNDGRFPFDWLLHDSDQLSSLSSPSPESAAKALTDAESPTAPVSSKETRANKAGERGERGGASAGGGAKPGTAGKAKSAQGNRGQINAFGQFGAFRIAPVKGQLDPGSKVTVEAQYNAQGDANHSLKLALLPHDGASGSGRSRTCVQVQGAKVERGDEIVISSLGSLGSVGVDGSEAAAVDAKNEKGSRETASPSGTPIPAAEYIVQAQSCVPAIITDPDWVFEEQFLVSNAEEAAVWVGLRRTPMYLLEEKCLYFGTVIPSGETNKAGVQERLRIGNPKSVPATVSFELKLAKETDKSSVASDLETVFEVQPKHVSLGPHETKTVTLSFHPNAIQRYCATFKAFVNRAGADGTHAALSFDVKGEGTLPTVSLEVAPPIGIAPSEPASGHPGATPSASASVPGEKSFVPSIAMGRVAVGTTATAVCVLKNYGTIAATARCECAASESIVVELPPAVTLAPNETKTFAVHLVAKTPGEVDAAFRIYTVSNPYEDVVCRVRGTCHIEECRWTTSPLLASAICLPSGLQTSSGPSSPTSGVGGSAAAAAGAGGSSSGAEAVSPDVTLSTRKPQRGAESASAVDFGDVALDETARKSLFLENKTDSFMKFEIASPLPPDVRKVLQLSPTTGILPPRGAQEVTAIFASKESVGVSSVPVSCRAWRLKEIDPTAAPTSSKAKPRAKSSASDPERIEEIDGRFYQMESGKDVELPLFISVRCDSRQCELECRDIVFEDTMLFKSRKVVFTLTNPAKVTLPFEFHWEDMDRLLDSPSFYVLSPQRGVVPPASKNVVEITSVGIGVKNTKRFFVLNPTSSDLEFEWHRLPVPSDSAPRLPKAEARGVLAAAGPDRGQIAPSGASPSGRATSLKGLPAQFEGIRCVNLRGRIAAGKRTEVVVEFLPFHPDTRESFWKFSLPSKKLEKQFLFVGLVKEPHVALDRSSVCFSPVLLGGKVDEVVNIHNREDIPLSFVFARKQLDSERSPLPPCLVVSPANGILPPNSVTPVRLSFTPEDEKPFNCNLLCRVRQKSRALALNVKGAGYSVKHSMILLNEDGSIRELAPGTQTASVLDFGPLLIGQSRRHVLQLQNAGTFDFSFHWTVQSVSGASFSPSLSLSPKNGVVEKGKNFEVILTYAPTEISKHEEHLLQCTISGGDPYRIRAHGSCSSPRVAFSFSSYDFGTFILPPSLPASQDVSPLSIGHHIGGAIIDRVELKITNLDTLHDCFISTPFEQSNVLDVQLVPCSIGPGEKISVPVVFTPKQPKNYKFKIPFSINDRTTAYVTVSGKGILARLEIAPTPDEIRFAPLIKGESAVKHVRIVNRSEASLEFYLPASPNLSSRGISWRPLSSEAKAFSLHPRQELPLEVFFKPAFSIPDFSLPLFAECLVKRGGLEYRFPALLCHVAAKSFETEVRLSQPSLSFGQIVVNSWATQVVKLTNIGELYMHFKFKNSTKFARLVSLSPSEGLLHPHADVPIEVTFRPTDVTEKEVVIDDIACFIKASAPSTGDLSSLLLTVTGQGVAQPMDSVQTLTFSTPVRTQQTKTFQVKNPKKYDWSITPLVSGESPKDAMYFFCSPSGRITIPANQKLTFQITYKPLTMTREAKPETRGDGLGSAEEAAGPKKKDEKEKGEGPFGVCTSGKDVHPKAAGHPHAHLAPFHAASVFVPLPDGEAATCRFVGYATEPTVEQVVDAAVLCRSKHLQLIKIRNWLPVKQNFDVAYTVTQCTGDSLPQIQAPARFDLPPSQARDYRFFALAFKPCTAAIQFRFSSREKADFYLAEARLTFTDPETMGTIALETSVRRLAKSKLAIDNPSTKQAVFQCHSNVPDVFFSPSPLEVLPGATGELEVWLRPNLAGAGEGAVVLTSDELGTYKFLLKYSVAPAEIDTHAAFHAPLGKDVTQTLRFRHYAKKSTTYQATIDSPPEEARTASRSKTSANVENFSLESKSVVAPADLENTGTELPVTVRFTPSRLAEVKATLVLRSSEGFEYKALLVGRGQPPQPQGPFRLGKGKAINIDFKNPFETQTEFSLQVDRPCFSVEKKTLKLEARKATTISVMVKPDAREAGRLIVTADGIPPWIFYLKSD</sequence>
<feature type="region of interest" description="Disordered" evidence="6">
    <location>
        <begin position="262"/>
        <end position="293"/>
    </location>
</feature>
<dbReference type="Gene3D" id="3.40.50.300">
    <property type="entry name" value="P-loop containing nucleotide triphosphate hydrolases"/>
    <property type="match status" value="1"/>
</dbReference>
<dbReference type="GO" id="GO:0003341">
    <property type="term" value="P:cilium movement"/>
    <property type="evidence" value="ECO:0007669"/>
    <property type="project" value="TreeGrafter"/>
</dbReference>
<gene>
    <name evidence="9" type="ORF">BN1204_044250</name>
    <name evidence="8" type="ORF">NCLIV_044250</name>
</gene>
<feature type="compositionally biased region" description="Gly residues" evidence="6">
    <location>
        <begin position="2985"/>
        <end position="2994"/>
    </location>
</feature>
<feature type="region of interest" description="Disordered" evidence="6">
    <location>
        <begin position="2342"/>
        <end position="2395"/>
    </location>
</feature>
<dbReference type="OMA" id="PCEWFVQ"/>
<keyword evidence="10" id="KW-1185">Reference proteome</keyword>
<feature type="domain" description="MSP" evidence="7">
    <location>
        <begin position="4326"/>
        <end position="4447"/>
    </location>
</feature>
<feature type="compositionally biased region" description="Low complexity" evidence="6">
    <location>
        <begin position="2995"/>
        <end position="3004"/>
    </location>
</feature>
<dbReference type="PANTHER" id="PTHR23053">
    <property type="entry name" value="DLEC1 DELETED IN LUNG AND ESOPHAGEAL CANCER 1"/>
    <property type="match status" value="1"/>
</dbReference>
<feature type="compositionally biased region" description="Polar residues" evidence="6">
    <location>
        <begin position="2138"/>
        <end position="2158"/>
    </location>
</feature>
<dbReference type="InterPro" id="IPR013783">
    <property type="entry name" value="Ig-like_fold"/>
</dbReference>
<feature type="compositionally biased region" description="Basic and acidic residues" evidence="6">
    <location>
        <begin position="1864"/>
        <end position="1873"/>
    </location>
</feature>
<dbReference type="InterPro" id="IPR059041">
    <property type="entry name" value="Ig_DLEC1_1"/>
</dbReference>
<reference evidence="8" key="1">
    <citation type="submission" date="2011-02" db="EMBL/GenBank/DDBJ databases">
        <authorList>
            <person name="Aslett M."/>
        </authorList>
    </citation>
    <scope>NUCLEOTIDE SEQUENCE</scope>
    <source>
        <strain evidence="8">Liverpool</strain>
    </source>
</reference>
<feature type="region of interest" description="Disordered" evidence="6">
    <location>
        <begin position="2136"/>
        <end position="2247"/>
    </location>
</feature>
<proteinExistence type="predicted"/>
<protein>
    <recommendedName>
        <fullName evidence="7">MSP domain-containing protein</fullName>
    </recommendedName>
</protein>
<evidence type="ECO:0000256" key="4">
    <source>
        <dbReference type="ARBA" id="ARBA00023069"/>
    </source>
</evidence>
<feature type="region of interest" description="Disordered" evidence="6">
    <location>
        <begin position="3454"/>
        <end position="3501"/>
    </location>
</feature>
<feature type="region of interest" description="Disordered" evidence="6">
    <location>
        <begin position="1674"/>
        <end position="1709"/>
    </location>
</feature>
<dbReference type="EMBL" id="FR823385">
    <property type="protein sequence ID" value="CBZ51361.1"/>
    <property type="molecule type" value="Genomic_DNA"/>
</dbReference>
<feature type="compositionally biased region" description="Low complexity" evidence="6">
    <location>
        <begin position="3454"/>
        <end position="3471"/>
    </location>
</feature>
<feature type="region of interest" description="Disordered" evidence="6">
    <location>
        <begin position="1243"/>
        <end position="1288"/>
    </location>
</feature>
<dbReference type="NCBIfam" id="NF012200">
    <property type="entry name" value="choice_anch_D"/>
    <property type="match status" value="1"/>
</dbReference>
<feature type="compositionally biased region" description="Basic and acidic residues" evidence="6">
    <location>
        <begin position="4535"/>
        <end position="4547"/>
    </location>
</feature>
<feature type="region of interest" description="Disordered" evidence="6">
    <location>
        <begin position="2557"/>
        <end position="2578"/>
    </location>
</feature>
<feature type="compositionally biased region" description="Low complexity" evidence="6">
    <location>
        <begin position="3593"/>
        <end position="3609"/>
    </location>
</feature>
<dbReference type="InterPro" id="IPR027417">
    <property type="entry name" value="P-loop_NTPase"/>
</dbReference>
<feature type="compositionally biased region" description="Basic and acidic residues" evidence="6">
    <location>
        <begin position="2369"/>
        <end position="2383"/>
    </location>
</feature>
<dbReference type="PROSITE" id="PS50202">
    <property type="entry name" value="MSP"/>
    <property type="match status" value="1"/>
</dbReference>
<evidence type="ECO:0000256" key="3">
    <source>
        <dbReference type="ARBA" id="ARBA00022490"/>
    </source>
</evidence>
<feature type="compositionally biased region" description="Basic and acidic residues" evidence="6">
    <location>
        <begin position="1246"/>
        <end position="1260"/>
    </location>
</feature>
<dbReference type="InterPro" id="IPR031549">
    <property type="entry name" value="ASH"/>
</dbReference>
<dbReference type="Pfam" id="PF23277">
    <property type="entry name" value="Ig_Dlec1_1"/>
    <property type="match status" value="1"/>
</dbReference>
<feature type="region of interest" description="Disordered" evidence="6">
    <location>
        <begin position="4516"/>
        <end position="4550"/>
    </location>
</feature>
<feature type="region of interest" description="Disordered" evidence="6">
    <location>
        <begin position="1864"/>
        <end position="1887"/>
    </location>
</feature>
<feature type="region of interest" description="Disordered" evidence="6">
    <location>
        <begin position="1723"/>
        <end position="1748"/>
    </location>
</feature>